<keyword evidence="2" id="KW-1185">Reference proteome</keyword>
<evidence type="ECO:0000313" key="2">
    <source>
        <dbReference type="Proteomes" id="UP000029859"/>
    </source>
</evidence>
<dbReference type="AlphaFoldDB" id="A0A099T1E5"/>
<accession>A0A099T1E5</accession>
<gene>
    <name evidence="1" type="ORF">LI82_09375</name>
</gene>
<dbReference type="RefSeq" id="WP_048195124.1">
    <property type="nucleotide sequence ID" value="NZ_CAAGSM010000001.1"/>
</dbReference>
<reference evidence="1 2" key="1">
    <citation type="submission" date="2014-09" db="EMBL/GenBank/DDBJ databases">
        <title>Draft genome sequence of an obligately methylotrophic methanogen, Methanococcoides methylutens, isolated from marine sediment.</title>
        <authorList>
            <person name="Guan Y."/>
            <person name="Ngugi D.K."/>
            <person name="Blom J."/>
            <person name="Ali S."/>
            <person name="Ferry J.G."/>
            <person name="Stingl U."/>
        </authorList>
    </citation>
    <scope>NUCLEOTIDE SEQUENCE [LARGE SCALE GENOMIC DNA]</scope>
    <source>
        <strain evidence="1 2">DSM 2657</strain>
    </source>
</reference>
<protein>
    <submittedName>
        <fullName evidence="1">Uncharacterized protein</fullName>
    </submittedName>
</protein>
<dbReference type="Proteomes" id="UP000029859">
    <property type="component" value="Unassembled WGS sequence"/>
</dbReference>
<dbReference type="OrthoDB" id="124060at2157"/>
<comment type="caution">
    <text evidence="1">The sequence shown here is derived from an EMBL/GenBank/DDBJ whole genome shotgun (WGS) entry which is preliminary data.</text>
</comment>
<organism evidence="1 2">
    <name type="scientific">Methanococcoides methylutens</name>
    <dbReference type="NCBI Taxonomy" id="2226"/>
    <lineage>
        <taxon>Archaea</taxon>
        <taxon>Methanobacteriati</taxon>
        <taxon>Methanobacteriota</taxon>
        <taxon>Stenosarchaea group</taxon>
        <taxon>Methanomicrobia</taxon>
        <taxon>Methanosarcinales</taxon>
        <taxon>Methanosarcinaceae</taxon>
        <taxon>Methanococcoides</taxon>
    </lineage>
</organism>
<dbReference type="EMBL" id="JRHO01000014">
    <property type="protein sequence ID" value="KGK97953.1"/>
    <property type="molecule type" value="Genomic_DNA"/>
</dbReference>
<name>A0A099T1E5_METMT</name>
<sequence>MEEKSKTTTKTNSKPEITTEELLRNIGQPHLGTHIPPSLSNELPALDGIEFMPHKTAGLQSAADMWIDKARISDNLHKKAIVEKILKGKTL</sequence>
<proteinExistence type="predicted"/>
<evidence type="ECO:0000313" key="1">
    <source>
        <dbReference type="EMBL" id="KGK97953.1"/>
    </source>
</evidence>